<dbReference type="AlphaFoldDB" id="A0ABD0TKA7"/>
<organism evidence="12 13">
    <name type="scientific">Loxostege sticticalis</name>
    <name type="common">Beet webworm moth</name>
    <dbReference type="NCBI Taxonomy" id="481309"/>
    <lineage>
        <taxon>Eukaryota</taxon>
        <taxon>Metazoa</taxon>
        <taxon>Ecdysozoa</taxon>
        <taxon>Arthropoda</taxon>
        <taxon>Hexapoda</taxon>
        <taxon>Insecta</taxon>
        <taxon>Pterygota</taxon>
        <taxon>Neoptera</taxon>
        <taxon>Endopterygota</taxon>
        <taxon>Lepidoptera</taxon>
        <taxon>Glossata</taxon>
        <taxon>Ditrysia</taxon>
        <taxon>Pyraloidea</taxon>
        <taxon>Crambidae</taxon>
        <taxon>Pyraustinae</taxon>
        <taxon>Loxostege</taxon>
    </lineage>
</organism>
<evidence type="ECO:0000259" key="10">
    <source>
        <dbReference type="PROSITE" id="PS50229"/>
    </source>
</evidence>
<keyword evidence="7" id="KW-0539">Nucleus</keyword>
<dbReference type="CDD" id="cd01205">
    <property type="entry name" value="EVH1_WASP-like"/>
    <property type="match status" value="1"/>
</dbReference>
<dbReference type="GO" id="GO:0005634">
    <property type="term" value="C:nucleus"/>
    <property type="evidence" value="ECO:0007669"/>
    <property type="project" value="UniProtKB-SubCell"/>
</dbReference>
<accession>A0ABD0TKA7</accession>
<feature type="compositionally biased region" description="Polar residues" evidence="8">
    <location>
        <begin position="149"/>
        <end position="166"/>
    </location>
</feature>
<evidence type="ECO:0000256" key="1">
    <source>
        <dbReference type="ARBA" id="ARBA00004123"/>
    </source>
</evidence>
<gene>
    <name evidence="12" type="ORF">ABMA28_011732</name>
</gene>
<dbReference type="InterPro" id="IPR036936">
    <property type="entry name" value="CRIB_dom_sf"/>
</dbReference>
<evidence type="ECO:0000313" key="13">
    <source>
        <dbReference type="Proteomes" id="UP001549921"/>
    </source>
</evidence>
<feature type="domain" description="WH2" evidence="11">
    <location>
        <begin position="598"/>
        <end position="616"/>
    </location>
</feature>
<dbReference type="InterPro" id="IPR011026">
    <property type="entry name" value="WAS_C"/>
</dbReference>
<dbReference type="Pfam" id="PF00568">
    <property type="entry name" value="WH1"/>
    <property type="match status" value="1"/>
</dbReference>
<feature type="compositionally biased region" description="Pro residues" evidence="8">
    <location>
        <begin position="482"/>
        <end position="586"/>
    </location>
</feature>
<dbReference type="FunFam" id="3.90.810.10:FF:000003">
    <property type="entry name" value="Neural Wiskott-Aldrich syndrome protein-like"/>
    <property type="match status" value="1"/>
</dbReference>
<dbReference type="Gene3D" id="2.30.29.30">
    <property type="entry name" value="Pleckstrin-homology domain (PH domain)/Phosphotyrosine-binding domain (PTB)"/>
    <property type="match status" value="1"/>
</dbReference>
<dbReference type="SMART" id="SM00285">
    <property type="entry name" value="PBD"/>
    <property type="match status" value="1"/>
</dbReference>
<evidence type="ECO:0000256" key="2">
    <source>
        <dbReference type="ARBA" id="ARBA00004245"/>
    </source>
</evidence>
<dbReference type="PROSITE" id="PS50108">
    <property type="entry name" value="CRIB"/>
    <property type="match status" value="1"/>
</dbReference>
<dbReference type="CDD" id="cd00132">
    <property type="entry name" value="CRIB"/>
    <property type="match status" value="1"/>
</dbReference>
<comment type="caution">
    <text evidence="12">The sequence shown here is derived from an EMBL/GenBank/DDBJ whole genome shotgun (WGS) entry which is preliminary data.</text>
</comment>
<dbReference type="SMART" id="SM00461">
    <property type="entry name" value="WH1"/>
    <property type="match status" value="1"/>
</dbReference>
<keyword evidence="3" id="KW-0963">Cytoplasm</keyword>
<dbReference type="PROSITE" id="PS50229">
    <property type="entry name" value="WH1"/>
    <property type="match status" value="1"/>
</dbReference>
<feature type="region of interest" description="Disordered" evidence="8">
    <location>
        <begin position="476"/>
        <end position="600"/>
    </location>
</feature>
<sequence length="697" mass="74576">MPRGENRPSVLLSRDENDQVFSLIGPKCQSLATAVVQLFTTEGPAHSEWKKKDTGVLCLVKDNAKRSYFFRIYCLYRKSMIWEHEVYMQIEYKSPRPYLHTFEAEEYMTAFNFANEDEARVLRNILIEKIELRKQRREERRQRSMLATRANSGASHNSHSTTNSAPRHNGVAHTPPPAPSPVPAPMPKANLGGETLLSLQATCVSPYNTLNSAPRHNGVAHTPPPAPSPVPAPMPKANLGGYMCIPLQHFEQRAEAQWRRAPAAARALARARAHAQGQPGRSLQATCVSPYNTLNSAPRHNGVAHPPPPAPSPVPAPMPKVRHCCMRSLQATCVSPYNTLNSAPRHNGVAHPPPPAPSPVPAPMPKANLGGGGYSMKSSGNKKKPTRKLTKADIGSPKDFKHISHVGWDANKGFDVENLPEEEMRSFFSKAGVSETQLQDQATRQFIYDFINTHGGLDAVKEELHDVHKPVKAPMLERGVTPAPPPAPAPPVPSRSPAPSHPPAPPSRAPPPPPARGVPPPPPASAPPPPRTAPPPRPTQPPSTAPPSVPPPPPPPAPGAPPPPPPPPAPLAPPPPPAPPAPPGMPPAGLGAPAPMDPRAALMESIRSGNKGLKHVEVPAKAPVVEDSRSNLLSEIRQGVELRAVSRSTSNSDSSAQVCGDGLAGALARALQERNRAIHSSDSEDSDATTSDGEWDD</sequence>
<dbReference type="Proteomes" id="UP001549921">
    <property type="component" value="Unassembled WGS sequence"/>
</dbReference>
<evidence type="ECO:0000256" key="4">
    <source>
        <dbReference type="ARBA" id="ARBA00022553"/>
    </source>
</evidence>
<feature type="compositionally biased region" description="Acidic residues" evidence="8">
    <location>
        <begin position="683"/>
        <end position="697"/>
    </location>
</feature>
<dbReference type="PROSITE" id="PS51082">
    <property type="entry name" value="WH2"/>
    <property type="match status" value="2"/>
</dbReference>
<feature type="region of interest" description="Disordered" evidence="8">
    <location>
        <begin position="674"/>
        <end position="697"/>
    </location>
</feature>
<dbReference type="Gene3D" id="3.90.810.10">
    <property type="entry name" value="CRIB domain"/>
    <property type="match status" value="2"/>
</dbReference>
<feature type="region of interest" description="Disordered" evidence="8">
    <location>
        <begin position="373"/>
        <end position="394"/>
    </location>
</feature>
<dbReference type="Pfam" id="PF02205">
    <property type="entry name" value="WH2"/>
    <property type="match status" value="2"/>
</dbReference>
<dbReference type="SUPFAM" id="SSF47912">
    <property type="entry name" value="Wiscott-Aldrich syndrome protein, WASP, C-terminal domain"/>
    <property type="match status" value="1"/>
</dbReference>
<evidence type="ECO:0000256" key="8">
    <source>
        <dbReference type="SAM" id="MobiDB-lite"/>
    </source>
</evidence>
<evidence type="ECO:0000256" key="6">
    <source>
        <dbReference type="ARBA" id="ARBA00023212"/>
    </source>
</evidence>
<feature type="region of interest" description="Disordered" evidence="8">
    <location>
        <begin position="136"/>
        <end position="186"/>
    </location>
</feature>
<name>A0ABD0TKA7_LOXSC</name>
<dbReference type="SMART" id="SM00246">
    <property type="entry name" value="WH2"/>
    <property type="match status" value="2"/>
</dbReference>
<evidence type="ECO:0000256" key="3">
    <source>
        <dbReference type="ARBA" id="ARBA00022490"/>
    </source>
</evidence>
<evidence type="ECO:0000259" key="11">
    <source>
        <dbReference type="PROSITE" id="PS51082"/>
    </source>
</evidence>
<evidence type="ECO:0000313" key="12">
    <source>
        <dbReference type="EMBL" id="KAL0849780.1"/>
    </source>
</evidence>
<dbReference type="SUPFAM" id="SSF50729">
    <property type="entry name" value="PH domain-like"/>
    <property type="match status" value="1"/>
</dbReference>
<dbReference type="FunFam" id="2.30.29.30:FF:000130">
    <property type="entry name" value="neural Wiskott-Aldrich syndrome protein"/>
    <property type="match status" value="1"/>
</dbReference>
<dbReference type="Pfam" id="PF00786">
    <property type="entry name" value="PBD"/>
    <property type="match status" value="1"/>
</dbReference>
<proteinExistence type="predicted"/>
<reference evidence="12 13" key="1">
    <citation type="submission" date="2024-06" db="EMBL/GenBank/DDBJ databases">
        <title>A chromosome-level genome assembly of beet webworm, Loxostege sticticalis.</title>
        <authorList>
            <person name="Zhang Y."/>
        </authorList>
    </citation>
    <scope>NUCLEOTIDE SEQUENCE [LARGE SCALE GENOMIC DNA]</scope>
    <source>
        <strain evidence="12">AQ028</strain>
        <tissue evidence="12">Male pupae</tissue>
    </source>
</reference>
<feature type="compositionally biased region" description="Basic residues" evidence="8">
    <location>
        <begin position="380"/>
        <end position="389"/>
    </location>
</feature>
<feature type="domain" description="CRIB" evidence="9">
    <location>
        <begin position="394"/>
        <end position="407"/>
    </location>
</feature>
<feature type="compositionally biased region" description="Pro residues" evidence="8">
    <location>
        <begin position="174"/>
        <end position="186"/>
    </location>
</feature>
<keyword evidence="6" id="KW-0206">Cytoskeleton</keyword>
<evidence type="ECO:0000259" key="9">
    <source>
        <dbReference type="PROSITE" id="PS50108"/>
    </source>
</evidence>
<dbReference type="GO" id="GO:0005856">
    <property type="term" value="C:cytoskeleton"/>
    <property type="evidence" value="ECO:0007669"/>
    <property type="project" value="UniProtKB-SubCell"/>
</dbReference>
<keyword evidence="5" id="KW-0677">Repeat</keyword>
<dbReference type="InterPro" id="IPR000095">
    <property type="entry name" value="CRIB_dom"/>
</dbReference>
<feature type="domain" description="WH1" evidence="10">
    <location>
        <begin position="23"/>
        <end position="133"/>
    </location>
</feature>
<dbReference type="InterPro" id="IPR003124">
    <property type="entry name" value="WH2_dom"/>
</dbReference>
<evidence type="ECO:0000256" key="7">
    <source>
        <dbReference type="ARBA" id="ARBA00023242"/>
    </source>
</evidence>
<evidence type="ECO:0000256" key="5">
    <source>
        <dbReference type="ARBA" id="ARBA00022737"/>
    </source>
</evidence>
<comment type="subcellular location">
    <subcellularLocation>
        <location evidence="2">Cytoplasm</location>
        <location evidence="2">Cytoskeleton</location>
    </subcellularLocation>
    <subcellularLocation>
        <location evidence="1">Nucleus</location>
    </subcellularLocation>
</comment>
<protein>
    <submittedName>
        <fullName evidence="12">Uncharacterized protein</fullName>
    </submittedName>
</protein>
<keyword evidence="4" id="KW-0597">Phosphoprotein</keyword>
<dbReference type="InterPro" id="IPR011993">
    <property type="entry name" value="PH-like_dom_sf"/>
</dbReference>
<dbReference type="EMBL" id="JBEDNZ010000003">
    <property type="protein sequence ID" value="KAL0849780.1"/>
    <property type="molecule type" value="Genomic_DNA"/>
</dbReference>
<dbReference type="InterPro" id="IPR033927">
    <property type="entry name" value="WASPfam_EVH1"/>
</dbReference>
<feature type="domain" description="WH2" evidence="11">
    <location>
        <begin position="628"/>
        <end position="645"/>
    </location>
</feature>
<dbReference type="InterPro" id="IPR000697">
    <property type="entry name" value="WH1/EVH1_dom"/>
</dbReference>